<reference evidence="1 2" key="1">
    <citation type="submission" date="2016-07" db="EMBL/GenBank/DDBJ databases">
        <title>Multi-omics approach to identify versatile polysaccharide utilization systems of a marine flavobacterium Gramella flava.</title>
        <authorList>
            <person name="Tang K."/>
        </authorList>
    </citation>
    <scope>NUCLEOTIDE SEQUENCE [LARGE SCALE GENOMIC DNA]</scope>
    <source>
        <strain evidence="1 2">JLT2011</strain>
    </source>
</reference>
<protein>
    <submittedName>
        <fullName evidence="1">Uncharacterized protein</fullName>
    </submittedName>
</protein>
<dbReference type="EMBL" id="CP016359">
    <property type="protein sequence ID" value="APU68258.1"/>
    <property type="molecule type" value="Genomic_DNA"/>
</dbReference>
<dbReference type="RefSeq" id="WP_157492997.1">
    <property type="nucleotide sequence ID" value="NZ_AMRU01000001.1"/>
</dbReference>
<keyword evidence="2" id="KW-1185">Reference proteome</keyword>
<organism evidence="1 2">
    <name type="scientific">Christiangramia flava JLT2011</name>
    <dbReference type="NCBI Taxonomy" id="1229726"/>
    <lineage>
        <taxon>Bacteria</taxon>
        <taxon>Pseudomonadati</taxon>
        <taxon>Bacteroidota</taxon>
        <taxon>Flavobacteriia</taxon>
        <taxon>Flavobacteriales</taxon>
        <taxon>Flavobacteriaceae</taxon>
        <taxon>Christiangramia</taxon>
    </lineage>
</organism>
<proteinExistence type="predicted"/>
<dbReference type="Proteomes" id="UP000186230">
    <property type="component" value="Chromosome"/>
</dbReference>
<name>A0A1L7I3S6_9FLAO</name>
<evidence type="ECO:0000313" key="2">
    <source>
        <dbReference type="Proteomes" id="UP000186230"/>
    </source>
</evidence>
<gene>
    <name evidence="1" type="ORF">GRFL_1534</name>
</gene>
<sequence>MKEKGILVLGLAVLALIAYAVFVIAVIKLVVGAIILLITVPVLWFLWKKVKKKAEDKF</sequence>
<dbReference type="AlphaFoldDB" id="A0A1L7I3S6"/>
<evidence type="ECO:0000313" key="1">
    <source>
        <dbReference type="EMBL" id="APU68258.1"/>
    </source>
</evidence>
<dbReference type="KEGG" id="gfl:GRFL_1534"/>
<accession>A0A1L7I3S6</accession>
<dbReference type="STRING" id="1229726.GRFL_1534"/>